<dbReference type="AlphaFoldDB" id="A0A421GCV4"/>
<feature type="transmembrane region" description="Helical" evidence="9">
    <location>
        <begin position="639"/>
        <end position="663"/>
    </location>
</feature>
<feature type="transmembrane region" description="Helical" evidence="9">
    <location>
        <begin position="735"/>
        <end position="756"/>
    </location>
</feature>
<feature type="transmembrane region" description="Helical" evidence="9">
    <location>
        <begin position="226"/>
        <end position="253"/>
    </location>
</feature>
<dbReference type="PANTHER" id="PTHR24223:SF443">
    <property type="entry name" value="MULTIDRUG-RESISTANCE LIKE PROTEIN 1, ISOFORM I"/>
    <property type="match status" value="1"/>
</dbReference>
<dbReference type="InterPro" id="IPR036640">
    <property type="entry name" value="ABC1_TM_sf"/>
</dbReference>
<dbReference type="EMBL" id="MBDN02000724">
    <property type="protein sequence ID" value="RLN73555.1"/>
    <property type="molecule type" value="Genomic_DNA"/>
</dbReference>
<evidence type="ECO:0000256" key="5">
    <source>
        <dbReference type="ARBA" id="ARBA00022741"/>
    </source>
</evidence>
<dbReference type="FunFam" id="3.40.50.300:FF:003776">
    <property type="entry name" value="Uncharacterized protein"/>
    <property type="match status" value="1"/>
</dbReference>
<dbReference type="SMART" id="SM00382">
    <property type="entry name" value="AAA"/>
    <property type="match status" value="1"/>
</dbReference>
<dbReference type="CDD" id="cd03250">
    <property type="entry name" value="ABCC_MRP_domain1"/>
    <property type="match status" value="1"/>
</dbReference>
<dbReference type="InterPro" id="IPR027417">
    <property type="entry name" value="P-loop_NTPase"/>
</dbReference>
<dbReference type="InterPro" id="IPR050173">
    <property type="entry name" value="ABC_transporter_C-like"/>
</dbReference>
<keyword evidence="6" id="KW-0067">ATP-binding</keyword>
<keyword evidence="8 9" id="KW-0472">Membrane</keyword>
<dbReference type="InterPro" id="IPR003593">
    <property type="entry name" value="AAA+_ATPase"/>
</dbReference>
<evidence type="ECO:0000256" key="9">
    <source>
        <dbReference type="SAM" id="Phobius"/>
    </source>
</evidence>
<dbReference type="CDD" id="cd18579">
    <property type="entry name" value="ABC_6TM_ABCC_D1"/>
    <property type="match status" value="1"/>
</dbReference>
<dbReference type="Pfam" id="PF00005">
    <property type="entry name" value="ABC_tran"/>
    <property type="match status" value="1"/>
</dbReference>
<evidence type="ECO:0000256" key="6">
    <source>
        <dbReference type="ARBA" id="ARBA00022840"/>
    </source>
</evidence>
<proteinExistence type="predicted"/>
<dbReference type="PANTHER" id="PTHR24223">
    <property type="entry name" value="ATP-BINDING CASSETTE SUB-FAMILY C"/>
    <property type="match status" value="1"/>
</dbReference>
<keyword evidence="7 9" id="KW-1133">Transmembrane helix</keyword>
<feature type="transmembrane region" description="Helical" evidence="9">
    <location>
        <begin position="6"/>
        <end position="30"/>
    </location>
</feature>
<feature type="transmembrane region" description="Helical" evidence="9">
    <location>
        <begin position="118"/>
        <end position="143"/>
    </location>
</feature>
<dbReference type="Gene3D" id="1.20.1560.10">
    <property type="entry name" value="ABC transporter type 1, transmembrane domain"/>
    <property type="match status" value="2"/>
</dbReference>
<name>A0A421GCV4_9STRA</name>
<dbReference type="SUPFAM" id="SSF90123">
    <property type="entry name" value="ABC transporter transmembrane region"/>
    <property type="match status" value="2"/>
</dbReference>
<sequence>MTAAYGGQFLLSGLAMLFTTACNVFAPAVLNHVITVFAAPDIDMASLSVWLGVFFASRLVNAVVMTQMRFYLELIALRLTVTLKALLFQKAMRRSIQSKRESKTVDISNLYSADVNNVLFAAFQINSLWVIPIQIVVVVYMLYAVINLAAFAGLAIIAVSMLASFVIAKLSGNAFEDIMKYKDDRMKSIKEVFNAIQIVKLNAWEDKFADKIHKLRATELSAVKKFLYLGAVNIFVLWSSPLAVSAVSFAVYAIVMEKVLTAARVFTAIALFNALRDPLRDLPTVIQTCIQAKISLERFTEYLALDEFIPSNVIRDDTAQPQDVVMSIQDGTFGWTKDAVLLNHINLTIKKGDLVVVHGSVGSGKSSLCSALLGEMDKLSGSVFVRGRVAYYSQQTWIQNMTIRDNILFGFPYDKEKYQRVIEACGLLPDLQQFPGGDSTEIGQKGVNLSGGQKARVCLARACYSDADILLLDSPLAAVDAIVQSQIFSDCICNLLADKTVVLVTHSADIIASGAANMKILVKDGKLTVTRHDVALPRCSYTLKISHDEGSVHEDEDIKASKDIGRLIDDEEREEGRVSKEVFSSYFNALGGVKVCIFLFVVQTLWQVFQIGSDLWLSHWTGQTDGSYNEDETVYNMKVYAWLGAGAAVMVLVRSMTVAVVGLRAARHLFDNMTVSLLKAPLRFFDANPIGRIVNRYGDDMSAVDFMIPFAFQECLGLLFFTACQLATAVYTMNFLGVLIIPLVWIYTKIGNLYLAPSRETARLWKISASPILSYVSQSEEGVVVIRAFGPDSVACMINENFRRNDVNSEAWFAQMVMKYWFMLRMQLGSSG</sequence>
<dbReference type="GO" id="GO:0140359">
    <property type="term" value="F:ABC-type transporter activity"/>
    <property type="evidence" value="ECO:0007669"/>
    <property type="project" value="InterPro"/>
</dbReference>
<keyword evidence="3 9" id="KW-0812">Transmembrane</keyword>
<dbReference type="FunFam" id="1.20.1560.10:FF:000362">
    <property type="entry name" value="Uncharacterized protein"/>
    <property type="match status" value="1"/>
</dbReference>
<evidence type="ECO:0000313" key="12">
    <source>
        <dbReference type="EMBL" id="RLN73555.1"/>
    </source>
</evidence>
<dbReference type="SUPFAM" id="SSF52540">
    <property type="entry name" value="P-loop containing nucleoside triphosphate hydrolases"/>
    <property type="match status" value="1"/>
</dbReference>
<dbReference type="InterPro" id="IPR011527">
    <property type="entry name" value="ABC1_TM_dom"/>
</dbReference>
<feature type="transmembrane region" description="Helical" evidence="9">
    <location>
        <begin position="42"/>
        <end position="64"/>
    </location>
</feature>
<dbReference type="CDD" id="cd18580">
    <property type="entry name" value="ABC_6TM_ABCC_D2"/>
    <property type="match status" value="1"/>
</dbReference>
<feature type="domain" description="ABC transporter" evidence="10">
    <location>
        <begin position="319"/>
        <end position="549"/>
    </location>
</feature>
<feature type="transmembrane region" description="Helical" evidence="9">
    <location>
        <begin position="149"/>
        <end position="170"/>
    </location>
</feature>
<gene>
    <name evidence="12" type="ORF">BBO99_00009355</name>
</gene>
<dbReference type="STRING" id="325452.A0A421GCV4"/>
<evidence type="ECO:0000259" key="10">
    <source>
        <dbReference type="PROSITE" id="PS50893"/>
    </source>
</evidence>
<keyword evidence="13" id="KW-1185">Reference proteome</keyword>
<dbReference type="Gene3D" id="3.40.50.300">
    <property type="entry name" value="P-loop containing nucleotide triphosphate hydrolases"/>
    <property type="match status" value="1"/>
</dbReference>
<evidence type="ECO:0000259" key="11">
    <source>
        <dbReference type="PROSITE" id="PS50929"/>
    </source>
</evidence>
<evidence type="ECO:0000313" key="13">
    <source>
        <dbReference type="Proteomes" id="UP000285624"/>
    </source>
</evidence>
<dbReference type="GO" id="GO:0005524">
    <property type="term" value="F:ATP binding"/>
    <property type="evidence" value="ECO:0007669"/>
    <property type="project" value="UniProtKB-KW"/>
</dbReference>
<comment type="subcellular location">
    <subcellularLocation>
        <location evidence="1">Vacuole membrane</location>
        <topology evidence="1">Multi-pass membrane protein</topology>
    </subcellularLocation>
</comment>
<dbReference type="InterPro" id="IPR044746">
    <property type="entry name" value="ABCC_6TM_D1"/>
</dbReference>
<dbReference type="GO" id="GO:0016887">
    <property type="term" value="F:ATP hydrolysis activity"/>
    <property type="evidence" value="ECO:0007669"/>
    <property type="project" value="InterPro"/>
</dbReference>
<evidence type="ECO:0000256" key="8">
    <source>
        <dbReference type="ARBA" id="ARBA00023136"/>
    </source>
</evidence>
<protein>
    <recommendedName>
        <fullName evidence="14">ABC transmembrane type-1 domain-containing protein</fullName>
    </recommendedName>
</protein>
<dbReference type="PROSITE" id="PS50893">
    <property type="entry name" value="ABC_TRANSPORTER_2"/>
    <property type="match status" value="1"/>
</dbReference>
<evidence type="ECO:0000256" key="1">
    <source>
        <dbReference type="ARBA" id="ARBA00004128"/>
    </source>
</evidence>
<dbReference type="Pfam" id="PF00664">
    <property type="entry name" value="ABC_membrane"/>
    <property type="match status" value="2"/>
</dbReference>
<feature type="domain" description="ABC transmembrane type-1" evidence="11">
    <location>
        <begin position="10"/>
        <end position="291"/>
    </location>
</feature>
<evidence type="ECO:0000256" key="4">
    <source>
        <dbReference type="ARBA" id="ARBA00022737"/>
    </source>
</evidence>
<comment type="caution">
    <text evidence="12">The sequence shown here is derived from an EMBL/GenBank/DDBJ whole genome shotgun (WGS) entry which is preliminary data.</text>
</comment>
<organism evidence="12 13">
    <name type="scientific">Phytophthora kernoviae</name>
    <dbReference type="NCBI Taxonomy" id="325452"/>
    <lineage>
        <taxon>Eukaryota</taxon>
        <taxon>Sar</taxon>
        <taxon>Stramenopiles</taxon>
        <taxon>Oomycota</taxon>
        <taxon>Peronosporomycetes</taxon>
        <taxon>Peronosporales</taxon>
        <taxon>Peronosporaceae</taxon>
        <taxon>Phytophthora</taxon>
    </lineage>
</organism>
<evidence type="ECO:0000256" key="3">
    <source>
        <dbReference type="ARBA" id="ARBA00022692"/>
    </source>
</evidence>
<dbReference type="InterPro" id="IPR003439">
    <property type="entry name" value="ABC_transporter-like_ATP-bd"/>
</dbReference>
<dbReference type="InterPro" id="IPR044726">
    <property type="entry name" value="ABCC_6TM_D2"/>
</dbReference>
<feature type="domain" description="ABC transmembrane type-1" evidence="11">
    <location>
        <begin position="597"/>
        <end position="832"/>
    </location>
</feature>
<dbReference type="GO" id="GO:0005774">
    <property type="term" value="C:vacuolar membrane"/>
    <property type="evidence" value="ECO:0007669"/>
    <property type="project" value="UniProtKB-SubCell"/>
</dbReference>
<feature type="transmembrane region" description="Helical" evidence="9">
    <location>
        <begin position="586"/>
        <end position="609"/>
    </location>
</feature>
<keyword evidence="4" id="KW-0677">Repeat</keyword>
<evidence type="ECO:0000256" key="2">
    <source>
        <dbReference type="ARBA" id="ARBA00022448"/>
    </source>
</evidence>
<keyword evidence="2" id="KW-0813">Transport</keyword>
<evidence type="ECO:0008006" key="14">
    <source>
        <dbReference type="Google" id="ProtNLM"/>
    </source>
</evidence>
<dbReference type="Proteomes" id="UP000285624">
    <property type="component" value="Unassembled WGS sequence"/>
</dbReference>
<dbReference type="PROSITE" id="PS50929">
    <property type="entry name" value="ABC_TM1F"/>
    <property type="match status" value="2"/>
</dbReference>
<reference evidence="12 13" key="1">
    <citation type="journal article" date="2019" name="Mol. Plant Pathol.">
        <title>Genome sequencing of oomycete isolates from Chile supports the New Zealand origin of Phytophthora kernoviae and makes available the first Nothophytophthora sp. genome.</title>
        <authorList>
            <person name="Studholme D.J."/>
            <person name="Panda P."/>
            <person name="Sanfuentes Von Stowasser E."/>
            <person name="Gonzalez M."/>
            <person name="Hill R."/>
            <person name="Sambles C."/>
            <person name="Grant M."/>
            <person name="Williams N.M."/>
            <person name="McDougal R.L."/>
        </authorList>
    </citation>
    <scope>NUCLEOTIDE SEQUENCE [LARGE SCALE GENOMIC DNA]</scope>
    <source>
        <strain evidence="12">Chile4</strain>
    </source>
</reference>
<keyword evidence="5" id="KW-0547">Nucleotide-binding</keyword>
<evidence type="ECO:0000256" key="7">
    <source>
        <dbReference type="ARBA" id="ARBA00022989"/>
    </source>
</evidence>
<dbReference type="FunFam" id="1.20.1560.10:FF:000013">
    <property type="entry name" value="ABC transporter C family member 2"/>
    <property type="match status" value="1"/>
</dbReference>
<accession>A0A421GCV4</accession>